<feature type="transmembrane region" description="Helical" evidence="1">
    <location>
        <begin position="74"/>
        <end position="97"/>
    </location>
</feature>
<keyword evidence="1" id="KW-0812">Transmembrane</keyword>
<comment type="caution">
    <text evidence="2">The sequence shown here is derived from an EMBL/GenBank/DDBJ whole genome shotgun (WGS) entry which is preliminary data.</text>
</comment>
<keyword evidence="3" id="KW-1185">Reference proteome</keyword>
<feature type="transmembrane region" description="Helical" evidence="1">
    <location>
        <begin position="161"/>
        <end position="179"/>
    </location>
</feature>
<organism evidence="2 3">
    <name type="scientific">Virgibacillus kekensis</name>
    <dbReference type="NCBI Taxonomy" id="202261"/>
    <lineage>
        <taxon>Bacteria</taxon>
        <taxon>Bacillati</taxon>
        <taxon>Bacillota</taxon>
        <taxon>Bacilli</taxon>
        <taxon>Bacillales</taxon>
        <taxon>Bacillaceae</taxon>
        <taxon>Virgibacillus</taxon>
    </lineage>
</organism>
<feature type="transmembrane region" description="Helical" evidence="1">
    <location>
        <begin position="103"/>
        <end position="122"/>
    </location>
</feature>
<dbReference type="RefSeq" id="WP_390293351.1">
    <property type="nucleotide sequence ID" value="NZ_JBHSFU010000003.1"/>
</dbReference>
<feature type="transmembrane region" description="Helical" evidence="1">
    <location>
        <begin position="6"/>
        <end position="22"/>
    </location>
</feature>
<feature type="transmembrane region" description="Helical" evidence="1">
    <location>
        <begin position="51"/>
        <end position="67"/>
    </location>
</feature>
<dbReference type="Pfam" id="PF24124">
    <property type="entry name" value="YphA"/>
    <property type="match status" value="1"/>
</dbReference>
<dbReference type="InterPro" id="IPR014617">
    <property type="entry name" value="YphA_Bacsu"/>
</dbReference>
<proteinExistence type="predicted"/>
<gene>
    <name evidence="2" type="ORF">ACFO3D_04145</name>
</gene>
<feature type="transmembrane region" description="Helical" evidence="1">
    <location>
        <begin position="129"/>
        <end position="149"/>
    </location>
</feature>
<evidence type="ECO:0000313" key="3">
    <source>
        <dbReference type="Proteomes" id="UP001595989"/>
    </source>
</evidence>
<name>A0ABV9DHR8_9BACI</name>
<dbReference type="EMBL" id="JBHSFU010000003">
    <property type="protein sequence ID" value="MFC4557398.1"/>
    <property type="molecule type" value="Genomic_DNA"/>
</dbReference>
<accession>A0ABV9DHR8</accession>
<evidence type="ECO:0000313" key="2">
    <source>
        <dbReference type="EMBL" id="MFC4557398.1"/>
    </source>
</evidence>
<dbReference type="Proteomes" id="UP001595989">
    <property type="component" value="Unassembled WGS sequence"/>
</dbReference>
<protein>
    <submittedName>
        <fullName evidence="2">Uncharacterized protein</fullName>
    </submittedName>
</protein>
<keyword evidence="1" id="KW-1133">Transmembrane helix</keyword>
<reference evidence="3" key="1">
    <citation type="journal article" date="2019" name="Int. J. Syst. Evol. Microbiol.">
        <title>The Global Catalogue of Microorganisms (GCM) 10K type strain sequencing project: providing services to taxonomists for standard genome sequencing and annotation.</title>
        <authorList>
            <consortium name="The Broad Institute Genomics Platform"/>
            <consortium name="The Broad Institute Genome Sequencing Center for Infectious Disease"/>
            <person name="Wu L."/>
            <person name="Ma J."/>
        </authorList>
    </citation>
    <scope>NUCLEOTIDE SEQUENCE [LARGE SCALE GENOMIC DNA]</scope>
    <source>
        <strain evidence="3">CGMCC 4.7426</strain>
    </source>
</reference>
<evidence type="ECO:0000256" key="1">
    <source>
        <dbReference type="SAM" id="Phobius"/>
    </source>
</evidence>
<sequence length="200" mass="22657">MANGLIFYWLSWMLWIVITFFLNKSFIRTMAACFTLAMIFLAETYINLMSLKISLSYILLLGLLIVFQAKKKQLLLHTFTAFSVAVGYMGTLIWVNFTPLNLFFPSDAVIFVVLLLLISNIISKPKSRLVAGSLGITVGEIGYSLISIYYGYKDIVGDMGFFDLLTPVVGVIFIHTYIIEARRKANKSNIITRQKLRKNA</sequence>
<keyword evidence="1" id="KW-0472">Membrane</keyword>